<dbReference type="STRING" id="1909395.BKM31_18660"/>
<dbReference type="PANTHER" id="PTHR30040">
    <property type="entry name" value="THIAMINE BIOSYNTHESIS LIPOPROTEIN APBE"/>
    <property type="match status" value="1"/>
</dbReference>
<dbReference type="AlphaFoldDB" id="A0A1U9ZZ24"/>
<dbReference type="GO" id="GO:0016740">
    <property type="term" value="F:transferase activity"/>
    <property type="evidence" value="ECO:0007669"/>
    <property type="project" value="UniProtKB-KW"/>
</dbReference>
<proteinExistence type="predicted"/>
<evidence type="ECO:0000256" key="7">
    <source>
        <dbReference type="ARBA" id="ARBA00022827"/>
    </source>
</evidence>
<gene>
    <name evidence="11" type="ORF">BKM31_18660</name>
</gene>
<dbReference type="GO" id="GO:0046872">
    <property type="term" value="F:metal ion binding"/>
    <property type="evidence" value="ECO:0007669"/>
    <property type="project" value="UniProtKB-KW"/>
</dbReference>
<organism evidence="11 12">
    <name type="scientific">[Actinomadura] parvosata subsp. kistnae</name>
    <dbReference type="NCBI Taxonomy" id="1909395"/>
    <lineage>
        <taxon>Bacteria</taxon>
        <taxon>Bacillati</taxon>
        <taxon>Actinomycetota</taxon>
        <taxon>Actinomycetes</taxon>
        <taxon>Streptosporangiales</taxon>
        <taxon>Streptosporangiaceae</taxon>
        <taxon>Nonomuraea</taxon>
    </lineage>
</organism>
<comment type="cofactor">
    <cofactor evidence="1">
        <name>Mg(2+)</name>
        <dbReference type="ChEBI" id="CHEBI:18420"/>
    </cofactor>
</comment>
<dbReference type="PANTHER" id="PTHR30040:SF2">
    <property type="entry name" value="FAD:PROTEIN FMN TRANSFERASE"/>
    <property type="match status" value="1"/>
</dbReference>
<protein>
    <recommendedName>
        <fullName evidence="3">FAD:protein FMN transferase</fullName>
        <ecNumber evidence="2">2.7.1.180</ecNumber>
    </recommendedName>
    <alternativeName>
        <fullName evidence="9">Flavin transferase</fullName>
    </alternativeName>
</protein>
<dbReference type="Proteomes" id="UP000190797">
    <property type="component" value="Chromosome"/>
</dbReference>
<dbReference type="InterPro" id="IPR003374">
    <property type="entry name" value="ApbE-like_sf"/>
</dbReference>
<keyword evidence="4" id="KW-0285">Flavoprotein</keyword>
<dbReference type="SUPFAM" id="SSF143631">
    <property type="entry name" value="ApbE-like"/>
    <property type="match status" value="1"/>
</dbReference>
<reference evidence="12" key="1">
    <citation type="journal article" date="2017" name="Med. Chem. Commun.">
        <title>Nonomuraea sp. ATCC 55076 harbours the largest actinomycete chromosome to date and the kistamicin biosynthetic gene cluster.</title>
        <authorList>
            <person name="Nazari B."/>
            <person name="Forneris C.C."/>
            <person name="Gibson M.I."/>
            <person name="Moon K."/>
            <person name="Schramma K.R."/>
            <person name="Seyedsayamdost M.R."/>
        </authorList>
    </citation>
    <scope>NUCLEOTIDE SEQUENCE [LARGE SCALE GENOMIC DNA]</scope>
    <source>
        <strain evidence="12">ATCC 55076</strain>
    </source>
</reference>
<keyword evidence="7" id="KW-0274">FAD</keyword>
<evidence type="ECO:0000313" key="12">
    <source>
        <dbReference type="Proteomes" id="UP000190797"/>
    </source>
</evidence>
<keyword evidence="5" id="KW-0808">Transferase</keyword>
<dbReference type="Pfam" id="PF02424">
    <property type="entry name" value="ApbE"/>
    <property type="match status" value="2"/>
</dbReference>
<evidence type="ECO:0000256" key="8">
    <source>
        <dbReference type="ARBA" id="ARBA00022842"/>
    </source>
</evidence>
<dbReference type="EC" id="2.7.1.180" evidence="2"/>
<evidence type="ECO:0000256" key="5">
    <source>
        <dbReference type="ARBA" id="ARBA00022679"/>
    </source>
</evidence>
<dbReference type="RefSeq" id="WP_222108069.1">
    <property type="nucleotide sequence ID" value="NZ_CP017717.1"/>
</dbReference>
<evidence type="ECO:0000256" key="9">
    <source>
        <dbReference type="ARBA" id="ARBA00031306"/>
    </source>
</evidence>
<keyword evidence="12" id="KW-1185">Reference proteome</keyword>
<evidence type="ECO:0000256" key="4">
    <source>
        <dbReference type="ARBA" id="ARBA00022630"/>
    </source>
</evidence>
<name>A0A1U9ZZ24_9ACTN</name>
<evidence type="ECO:0000256" key="6">
    <source>
        <dbReference type="ARBA" id="ARBA00022723"/>
    </source>
</evidence>
<comment type="catalytic activity">
    <reaction evidence="10">
        <text>L-threonyl-[protein] + FAD = FMN-L-threonyl-[protein] + AMP + H(+)</text>
        <dbReference type="Rhea" id="RHEA:36847"/>
        <dbReference type="Rhea" id="RHEA-COMP:11060"/>
        <dbReference type="Rhea" id="RHEA-COMP:11061"/>
        <dbReference type="ChEBI" id="CHEBI:15378"/>
        <dbReference type="ChEBI" id="CHEBI:30013"/>
        <dbReference type="ChEBI" id="CHEBI:57692"/>
        <dbReference type="ChEBI" id="CHEBI:74257"/>
        <dbReference type="ChEBI" id="CHEBI:456215"/>
        <dbReference type="EC" id="2.7.1.180"/>
    </reaction>
</comment>
<keyword evidence="8" id="KW-0460">Magnesium</keyword>
<dbReference type="Gene3D" id="3.10.520.10">
    <property type="entry name" value="ApbE-like domains"/>
    <property type="match status" value="2"/>
</dbReference>
<keyword evidence="6" id="KW-0479">Metal-binding</keyword>
<dbReference type="InterPro" id="IPR024932">
    <property type="entry name" value="ApbE"/>
</dbReference>
<evidence type="ECO:0000313" key="11">
    <source>
        <dbReference type="EMBL" id="AQZ63213.1"/>
    </source>
</evidence>
<sequence>MRHVEHAMGTVFSFDLRPPLGDARRAVAEAVTWLHRVDAIFSPYRQDSPISRLGRGEIGLDDCPPEVTDVLDLCAAVAEVSDGYFSTRPAGLLDPSALVKGWAVEQASRMLDRHGAVNHCLNGGGDIQCAGRPARGRPWRIAVAHPLRPGITATVVSGQDLAVATSGTAERGPHIIDPHTGRPALELASITVTGTGLTMVDAYATAAFAMGGAARAWVERLPGAEAFAITTTGATWHTSGFPDAASPVIQEADGAILQRPR</sequence>
<evidence type="ECO:0000256" key="3">
    <source>
        <dbReference type="ARBA" id="ARBA00016337"/>
    </source>
</evidence>
<evidence type="ECO:0000256" key="2">
    <source>
        <dbReference type="ARBA" id="ARBA00011955"/>
    </source>
</evidence>
<evidence type="ECO:0000256" key="10">
    <source>
        <dbReference type="ARBA" id="ARBA00048540"/>
    </source>
</evidence>
<evidence type="ECO:0000256" key="1">
    <source>
        <dbReference type="ARBA" id="ARBA00001946"/>
    </source>
</evidence>
<dbReference type="EMBL" id="CP017717">
    <property type="protein sequence ID" value="AQZ63213.1"/>
    <property type="molecule type" value="Genomic_DNA"/>
</dbReference>
<accession>A0A1U9ZZ24</accession>
<dbReference type="KEGG" id="noa:BKM31_18660"/>